<evidence type="ECO:0000313" key="3">
    <source>
        <dbReference type="Proteomes" id="UP000419743"/>
    </source>
</evidence>
<name>A0A7M4DFU4_9MICO</name>
<comment type="caution">
    <text evidence="2">The sequence shown here is derived from an EMBL/GenBank/DDBJ whole genome shotgun (WGS) entry which is preliminary data.</text>
</comment>
<protein>
    <submittedName>
        <fullName evidence="2">Uncharacterized protein</fullName>
    </submittedName>
</protein>
<gene>
    <name evidence="2" type="ORF">HALOF300_00988</name>
</gene>
<feature type="transmembrane region" description="Helical" evidence="1">
    <location>
        <begin position="6"/>
        <end position="25"/>
    </location>
</feature>
<keyword evidence="1" id="KW-0472">Membrane</keyword>
<keyword evidence="1" id="KW-0812">Transmembrane</keyword>
<evidence type="ECO:0000313" key="2">
    <source>
        <dbReference type="EMBL" id="VZO35787.1"/>
    </source>
</evidence>
<evidence type="ECO:0000256" key="1">
    <source>
        <dbReference type="SAM" id="Phobius"/>
    </source>
</evidence>
<organism evidence="2 3">
    <name type="scientific">Occultella aeris</name>
    <dbReference type="NCBI Taxonomy" id="2761496"/>
    <lineage>
        <taxon>Bacteria</taxon>
        <taxon>Bacillati</taxon>
        <taxon>Actinomycetota</taxon>
        <taxon>Actinomycetes</taxon>
        <taxon>Micrococcales</taxon>
        <taxon>Ruaniaceae</taxon>
        <taxon>Occultella</taxon>
    </lineage>
</organism>
<accession>A0A7M4DFU4</accession>
<proteinExistence type="predicted"/>
<dbReference type="EMBL" id="CACRYJ010000016">
    <property type="protein sequence ID" value="VZO35787.1"/>
    <property type="molecule type" value="Genomic_DNA"/>
</dbReference>
<dbReference type="Proteomes" id="UP000419743">
    <property type="component" value="Unassembled WGS sequence"/>
</dbReference>
<sequence>MDTPTLLGIGVVALILVMSVVGTILKRKAIAKGNEIGARRSADRQSGKAGTLGETVVINAPVDVVAGLVAPILTGTWVTQKSPTEWTQKMYHDDDITFRIAPVADGSEVYVAETIEFMGTVNGAKQWRRFRERIATAAAENGLGSRAGQRHLVRSHAVQNDDHVWIAR</sequence>
<dbReference type="RefSeq" id="WP_156739821.1">
    <property type="nucleotide sequence ID" value="NZ_CACRYJ010000016.1"/>
</dbReference>
<reference evidence="2 3" key="1">
    <citation type="submission" date="2019-11" db="EMBL/GenBank/DDBJ databases">
        <authorList>
            <person name="Criscuolo A."/>
        </authorList>
    </citation>
    <scope>NUCLEOTIDE SEQUENCE [LARGE SCALE GENOMIC DNA]</scope>
    <source>
        <strain evidence="2">CIP111667</strain>
    </source>
</reference>
<keyword evidence="1" id="KW-1133">Transmembrane helix</keyword>
<keyword evidence="3" id="KW-1185">Reference proteome</keyword>
<dbReference type="AlphaFoldDB" id="A0A7M4DFU4"/>